<protein>
    <submittedName>
        <fullName evidence="1">Uncharacterized protein</fullName>
    </submittedName>
</protein>
<comment type="caution">
    <text evidence="1">The sequence shown here is derived from an EMBL/GenBank/DDBJ whole genome shotgun (WGS) entry which is preliminary data.</text>
</comment>
<dbReference type="Proteomes" id="UP000790347">
    <property type="component" value="Unassembled WGS sequence"/>
</dbReference>
<organism evidence="1 2">
    <name type="scientific">Dermatophagoides farinae</name>
    <name type="common">American house dust mite</name>
    <dbReference type="NCBI Taxonomy" id="6954"/>
    <lineage>
        <taxon>Eukaryota</taxon>
        <taxon>Metazoa</taxon>
        <taxon>Ecdysozoa</taxon>
        <taxon>Arthropoda</taxon>
        <taxon>Chelicerata</taxon>
        <taxon>Arachnida</taxon>
        <taxon>Acari</taxon>
        <taxon>Acariformes</taxon>
        <taxon>Sarcoptiformes</taxon>
        <taxon>Astigmata</taxon>
        <taxon>Psoroptidia</taxon>
        <taxon>Analgoidea</taxon>
        <taxon>Pyroglyphidae</taxon>
        <taxon>Dermatophagoidinae</taxon>
        <taxon>Dermatophagoides</taxon>
    </lineage>
</organism>
<evidence type="ECO:0000313" key="1">
    <source>
        <dbReference type="EMBL" id="KAH9522985.1"/>
    </source>
</evidence>
<reference evidence="1" key="1">
    <citation type="submission" date="2013-05" db="EMBL/GenBank/DDBJ databases">
        <authorList>
            <person name="Yim A.K.Y."/>
            <person name="Chan T.F."/>
            <person name="Ji K.M."/>
            <person name="Liu X.Y."/>
            <person name="Zhou J.W."/>
            <person name="Li R.Q."/>
            <person name="Yang K.Y."/>
            <person name="Li J."/>
            <person name="Li M."/>
            <person name="Law P.T.W."/>
            <person name="Wu Y.L."/>
            <person name="Cai Z.L."/>
            <person name="Qin H."/>
            <person name="Bao Y."/>
            <person name="Leung R.K.K."/>
            <person name="Ng P.K.S."/>
            <person name="Zou J."/>
            <person name="Zhong X.J."/>
            <person name="Ran P.X."/>
            <person name="Zhong N.S."/>
            <person name="Liu Z.G."/>
            <person name="Tsui S.K.W."/>
        </authorList>
    </citation>
    <scope>NUCLEOTIDE SEQUENCE</scope>
    <source>
        <strain evidence="1">Derf</strain>
        <tissue evidence="1">Whole organism</tissue>
    </source>
</reference>
<name>A0A922LC68_DERFA</name>
<accession>A0A922LC68</accession>
<dbReference type="EMBL" id="ASGP02000002">
    <property type="protein sequence ID" value="KAH9522985.1"/>
    <property type="molecule type" value="Genomic_DNA"/>
</dbReference>
<proteinExistence type="predicted"/>
<evidence type="ECO:0000313" key="2">
    <source>
        <dbReference type="Proteomes" id="UP000790347"/>
    </source>
</evidence>
<gene>
    <name evidence="1" type="ORF">DERF_006539</name>
</gene>
<reference evidence="1" key="2">
    <citation type="journal article" date="2022" name="Res Sq">
        <title>Comparative Genomics Reveals Insights into the Divergent Evolution of Astigmatic Mites and Household Pest Adaptations.</title>
        <authorList>
            <person name="Xiong Q."/>
            <person name="Wan A.T.-Y."/>
            <person name="Liu X.-Y."/>
            <person name="Fung C.S.-H."/>
            <person name="Xiao X."/>
            <person name="Malainual N."/>
            <person name="Hou J."/>
            <person name="Wang L."/>
            <person name="Wang M."/>
            <person name="Yang K."/>
            <person name="Cui Y."/>
            <person name="Leung E."/>
            <person name="Nong W."/>
            <person name="Shin S.-K."/>
            <person name="Au S."/>
            <person name="Jeong K.Y."/>
            <person name="Chew F.T."/>
            <person name="Hui J."/>
            <person name="Leung T.F."/>
            <person name="Tungtrongchitr A."/>
            <person name="Zhong N."/>
            <person name="Liu Z."/>
            <person name="Tsui S."/>
        </authorList>
    </citation>
    <scope>NUCLEOTIDE SEQUENCE</scope>
    <source>
        <strain evidence="1">Derf</strain>
        <tissue evidence="1">Whole organism</tissue>
    </source>
</reference>
<keyword evidence="2" id="KW-1185">Reference proteome</keyword>
<sequence>MDFKFPLNFVINELCESLIGTNQDNEPTIKPAIKKICQISVHDLNDQCEEYRKEILRHIKDIEFRKAIEHGIAFNSALNLPGNNNAHIIRMDPFSSMIIDTGVGEYFYLLLLYNEIHVIHQRTKSIRKNVPKLIAGEWMIIRNNRHLQLLNRDVDDSYALIMYPSCIHLGFIASNLRLS</sequence>
<dbReference type="AlphaFoldDB" id="A0A922LC68"/>